<dbReference type="OrthoDB" id="6594806at2759"/>
<comment type="caution">
    <text evidence="1">The sequence shown here is derived from an EMBL/GenBank/DDBJ whole genome shotgun (WGS) entry which is preliminary data.</text>
</comment>
<protein>
    <submittedName>
        <fullName evidence="1">Uncharacterized protein</fullName>
    </submittedName>
</protein>
<evidence type="ECO:0000313" key="2">
    <source>
        <dbReference type="Proteomes" id="UP000821853"/>
    </source>
</evidence>
<dbReference type="OMA" id="MNLAKWR"/>
<organism evidence="1 2">
    <name type="scientific">Haemaphysalis longicornis</name>
    <name type="common">Bush tick</name>
    <dbReference type="NCBI Taxonomy" id="44386"/>
    <lineage>
        <taxon>Eukaryota</taxon>
        <taxon>Metazoa</taxon>
        <taxon>Ecdysozoa</taxon>
        <taxon>Arthropoda</taxon>
        <taxon>Chelicerata</taxon>
        <taxon>Arachnida</taxon>
        <taxon>Acari</taxon>
        <taxon>Parasitiformes</taxon>
        <taxon>Ixodida</taxon>
        <taxon>Ixodoidea</taxon>
        <taxon>Ixodidae</taxon>
        <taxon>Haemaphysalinae</taxon>
        <taxon>Haemaphysalis</taxon>
    </lineage>
</organism>
<proteinExistence type="predicted"/>
<gene>
    <name evidence="1" type="ORF">HPB48_005379</name>
</gene>
<accession>A0A9J6G6S9</accession>
<sequence length="75" mass="8734">MNLAKWRLRNRMRNEMLSAILHVRYGLRLRGVCCRDFQPAAKMMQLFNARNMYGSAELDAIHFPDLSDASDDECV</sequence>
<reference evidence="1 2" key="1">
    <citation type="journal article" date="2020" name="Cell">
        <title>Large-Scale Comparative Analyses of Tick Genomes Elucidate Their Genetic Diversity and Vector Capacities.</title>
        <authorList>
            <consortium name="Tick Genome and Microbiome Consortium (TIGMIC)"/>
            <person name="Jia N."/>
            <person name="Wang J."/>
            <person name="Shi W."/>
            <person name="Du L."/>
            <person name="Sun Y."/>
            <person name="Zhan W."/>
            <person name="Jiang J.F."/>
            <person name="Wang Q."/>
            <person name="Zhang B."/>
            <person name="Ji P."/>
            <person name="Bell-Sakyi L."/>
            <person name="Cui X.M."/>
            <person name="Yuan T.T."/>
            <person name="Jiang B.G."/>
            <person name="Yang W.F."/>
            <person name="Lam T.T."/>
            <person name="Chang Q.C."/>
            <person name="Ding S.J."/>
            <person name="Wang X.J."/>
            <person name="Zhu J.G."/>
            <person name="Ruan X.D."/>
            <person name="Zhao L."/>
            <person name="Wei J.T."/>
            <person name="Ye R.Z."/>
            <person name="Que T.C."/>
            <person name="Du C.H."/>
            <person name="Zhou Y.H."/>
            <person name="Cheng J.X."/>
            <person name="Dai P.F."/>
            <person name="Guo W.B."/>
            <person name="Han X.H."/>
            <person name="Huang E.J."/>
            <person name="Li L.F."/>
            <person name="Wei W."/>
            <person name="Gao Y.C."/>
            <person name="Liu J.Z."/>
            <person name="Shao H.Z."/>
            <person name="Wang X."/>
            <person name="Wang C.C."/>
            <person name="Yang T.C."/>
            <person name="Huo Q.B."/>
            <person name="Li W."/>
            <person name="Chen H.Y."/>
            <person name="Chen S.E."/>
            <person name="Zhou L.G."/>
            <person name="Ni X.B."/>
            <person name="Tian J.H."/>
            <person name="Sheng Y."/>
            <person name="Liu T."/>
            <person name="Pan Y.S."/>
            <person name="Xia L.Y."/>
            <person name="Li J."/>
            <person name="Zhao F."/>
            <person name="Cao W.C."/>
        </authorList>
    </citation>
    <scope>NUCLEOTIDE SEQUENCE [LARGE SCALE GENOMIC DNA]</scope>
    <source>
        <strain evidence="1">HaeL-2018</strain>
    </source>
</reference>
<evidence type="ECO:0000313" key="1">
    <source>
        <dbReference type="EMBL" id="KAH9374110.1"/>
    </source>
</evidence>
<dbReference type="Proteomes" id="UP000821853">
    <property type="component" value="Chromosome 4"/>
</dbReference>
<dbReference type="EMBL" id="JABSTR010000006">
    <property type="protein sequence ID" value="KAH9374110.1"/>
    <property type="molecule type" value="Genomic_DNA"/>
</dbReference>
<dbReference type="VEuPathDB" id="VectorBase:HLOH_057744"/>
<dbReference type="AlphaFoldDB" id="A0A9J6G6S9"/>
<keyword evidence="2" id="KW-1185">Reference proteome</keyword>
<name>A0A9J6G6S9_HAELO</name>